<organism evidence="3 4">
    <name type="scientific">Paraburkholderia steynii</name>
    <dbReference type="NCBI Taxonomy" id="1245441"/>
    <lineage>
        <taxon>Bacteria</taxon>
        <taxon>Pseudomonadati</taxon>
        <taxon>Pseudomonadota</taxon>
        <taxon>Betaproteobacteria</taxon>
        <taxon>Burkholderiales</taxon>
        <taxon>Burkholderiaceae</taxon>
        <taxon>Paraburkholderia</taxon>
    </lineage>
</organism>
<dbReference type="EMBL" id="MWML01000145">
    <property type="protein sequence ID" value="TCG05784.1"/>
    <property type="molecule type" value="Genomic_DNA"/>
</dbReference>
<accession>A0A4R0X706</accession>
<dbReference type="InterPro" id="IPR017850">
    <property type="entry name" value="Alkaline_phosphatase_core_sf"/>
</dbReference>
<protein>
    <submittedName>
        <fullName evidence="3">Phospholipase</fullName>
    </submittedName>
</protein>
<sequence>MMLVLRQFSLATALALCLSISLGAYGEAGVTSSVATTPVPRPQEGVQTATPIKHLVVIFGENVSFDHYFGTYPNALNPAGEPTFSTLPNTRRINGLLDGLLRSNPNSTNAANGSGAADPFRLDRSQALTASQDHAYKPEQLAFDNGAMDLFPKYTGRTSATGGSGALYTTGLVMGYYDGNTVTALWNYAQHFALNDNSFDTTFGPSTPGALNLISGQTNGATVAPTNTNNRNIVSDGAGGLTVVGDLDPTGDVCSKGTTISMQGKNVGDLLNAKKISWGWFEGGFDLNARNANETTGCARSSYSPVVQDYKVDYVPHHQPFQYYASTANPKHLRPASVAAIGTSSDGGANHQYDIDDFYAAVSAGNFPAVSFLKAPAYQDAHAGNSDPLDEQAFVTKVINFLQKQDDWKSTAVVLAYDDSDGWYDHVSHVVNGSTSTLDALNGPNTCGRGTPLDGLRGVPVQGRCGYGPRLPLLVVSPYAKANYVDHTLTDQTSVLRFIEDNWLNGARVGQGSFDVMAGAINNMFDFGSPQNSRLFLDTVTGQPLR</sequence>
<evidence type="ECO:0000256" key="1">
    <source>
        <dbReference type="ARBA" id="ARBA00022801"/>
    </source>
</evidence>
<keyword evidence="1" id="KW-0378">Hydrolase</keyword>
<evidence type="ECO:0000256" key="2">
    <source>
        <dbReference type="SAM" id="SignalP"/>
    </source>
</evidence>
<keyword evidence="4" id="KW-1185">Reference proteome</keyword>
<comment type="caution">
    <text evidence="3">The sequence shown here is derived from an EMBL/GenBank/DDBJ whole genome shotgun (WGS) entry which is preliminary data.</text>
</comment>
<dbReference type="Proteomes" id="UP000294200">
    <property type="component" value="Unassembled WGS sequence"/>
</dbReference>
<feature type="chain" id="PRO_5020405035" evidence="2">
    <location>
        <begin position="25"/>
        <end position="546"/>
    </location>
</feature>
<dbReference type="GO" id="GO:0042578">
    <property type="term" value="F:phosphoric ester hydrolase activity"/>
    <property type="evidence" value="ECO:0007669"/>
    <property type="project" value="UniProtKB-ARBA"/>
</dbReference>
<keyword evidence="2" id="KW-0732">Signal</keyword>
<dbReference type="InterPro" id="IPR007312">
    <property type="entry name" value="Phosphoesterase"/>
</dbReference>
<proteinExistence type="predicted"/>
<dbReference type="Gene3D" id="3.40.720.10">
    <property type="entry name" value="Alkaline Phosphatase, subunit A"/>
    <property type="match status" value="2"/>
</dbReference>
<reference evidence="3 4" key="1">
    <citation type="submission" date="2017-02" db="EMBL/GenBank/DDBJ databases">
        <title>Paraburkholderia sophoroidis sp. nov. and Paraburkholderia steynii sp. nov. rhizobial symbionts of the fynbos legume Hypocalyptus sophoroides.</title>
        <authorList>
            <person name="Steenkamp E.T."/>
            <person name="Beukes C.W."/>
            <person name="Van Zyl E."/>
            <person name="Avontuur J."/>
            <person name="Chan W.Y."/>
            <person name="Hassen A."/>
            <person name="Palmer M."/>
            <person name="Mthombeni L."/>
            <person name="Phalane F."/>
            <person name="Sereme K."/>
            <person name="Venter S.N."/>
        </authorList>
    </citation>
    <scope>NUCLEOTIDE SEQUENCE [LARGE SCALE GENOMIC DNA]</scope>
    <source>
        <strain evidence="3 4">HC1.1ba</strain>
    </source>
</reference>
<dbReference type="Pfam" id="PF04185">
    <property type="entry name" value="Phosphoesterase"/>
    <property type="match status" value="1"/>
</dbReference>
<dbReference type="PANTHER" id="PTHR31956:SF1">
    <property type="entry name" value="NON-SPECIFIC PHOSPHOLIPASE C1"/>
    <property type="match status" value="1"/>
</dbReference>
<dbReference type="CDD" id="cd16013">
    <property type="entry name" value="AcpA"/>
    <property type="match status" value="1"/>
</dbReference>
<feature type="signal peptide" evidence="2">
    <location>
        <begin position="1"/>
        <end position="24"/>
    </location>
</feature>
<gene>
    <name evidence="3" type="ORF">BZM27_31095</name>
</gene>
<dbReference type="PANTHER" id="PTHR31956">
    <property type="entry name" value="NON-SPECIFIC PHOSPHOLIPASE C4-RELATED"/>
    <property type="match status" value="1"/>
</dbReference>
<evidence type="ECO:0000313" key="4">
    <source>
        <dbReference type="Proteomes" id="UP000294200"/>
    </source>
</evidence>
<evidence type="ECO:0000313" key="3">
    <source>
        <dbReference type="EMBL" id="TCG05784.1"/>
    </source>
</evidence>
<name>A0A4R0X706_9BURK</name>
<dbReference type="AlphaFoldDB" id="A0A4R0X706"/>